<gene>
    <name evidence="1" type="ORF">O3303_20785</name>
</gene>
<evidence type="ECO:0000313" key="2">
    <source>
        <dbReference type="Proteomes" id="UP001211005"/>
    </source>
</evidence>
<keyword evidence="2" id="KW-1185">Reference proteome</keyword>
<dbReference type="EMBL" id="CP114768">
    <property type="protein sequence ID" value="WBA44004.1"/>
    <property type="molecule type" value="Genomic_DNA"/>
</dbReference>
<reference evidence="1 2" key="1">
    <citation type="submission" date="2022-12" db="EMBL/GenBank/DDBJ databases">
        <title>Hymenobacter canadensis sp. nov. isolated from lake water of the Cambridge Bay, Canada.</title>
        <authorList>
            <person name="Kim W.H."/>
            <person name="Lee Y.M."/>
        </authorList>
    </citation>
    <scope>NUCLEOTIDE SEQUENCE [LARGE SCALE GENOMIC DNA]</scope>
    <source>
        <strain evidence="1 2">PAMC 29467</strain>
        <plasmid evidence="1 2">unnamed1</plasmid>
    </source>
</reference>
<dbReference type="RefSeq" id="WP_269562037.1">
    <property type="nucleotide sequence ID" value="NZ_CP114768.1"/>
</dbReference>
<sequence>MILVAGCEQRQNLATLTYRQHLYVTPDKTVFTGVGVREFDDGQQAELIRFEQGIPSGTWQAFGYQGEIIQEGSYRVLPLPSGVHAYHGLRVKRLNLFHFREGNYDYDELLVISPDSNLYGSYTLAEFARRQPFLVFPQLRRRPLTKVVITSKEF</sequence>
<keyword evidence="1" id="KW-0614">Plasmid</keyword>
<protein>
    <submittedName>
        <fullName evidence="1">Uncharacterized protein</fullName>
    </submittedName>
</protein>
<name>A0ABY7LWN0_9BACT</name>
<accession>A0ABY7LWN0</accession>
<organism evidence="1 2">
    <name type="scientific">Hymenobacter canadensis</name>
    <dbReference type="NCBI Taxonomy" id="2999067"/>
    <lineage>
        <taxon>Bacteria</taxon>
        <taxon>Pseudomonadati</taxon>
        <taxon>Bacteroidota</taxon>
        <taxon>Cytophagia</taxon>
        <taxon>Cytophagales</taxon>
        <taxon>Hymenobacteraceae</taxon>
        <taxon>Hymenobacter</taxon>
    </lineage>
</organism>
<dbReference type="Proteomes" id="UP001211005">
    <property type="component" value="Plasmid unnamed1"/>
</dbReference>
<proteinExistence type="predicted"/>
<evidence type="ECO:0000313" key="1">
    <source>
        <dbReference type="EMBL" id="WBA44004.1"/>
    </source>
</evidence>
<geneLocation type="plasmid" evidence="1 2">
    <name>unnamed1</name>
</geneLocation>